<organism evidence="2 3">
    <name type="scientific">Burkholderia pseudomallei (strain 1106a)</name>
    <dbReference type="NCBI Taxonomy" id="357348"/>
    <lineage>
        <taxon>Bacteria</taxon>
        <taxon>Pseudomonadati</taxon>
        <taxon>Pseudomonadota</taxon>
        <taxon>Betaproteobacteria</taxon>
        <taxon>Burkholderiales</taxon>
        <taxon>Burkholderiaceae</taxon>
        <taxon>Burkholderia</taxon>
        <taxon>pseudomallei group</taxon>
    </lineage>
</organism>
<name>A3NPT5_BURP0</name>
<feature type="compositionally biased region" description="Basic and acidic residues" evidence="1">
    <location>
        <begin position="25"/>
        <end position="35"/>
    </location>
</feature>
<feature type="region of interest" description="Disordered" evidence="1">
    <location>
        <begin position="1"/>
        <end position="48"/>
    </location>
</feature>
<evidence type="ECO:0000313" key="2">
    <source>
        <dbReference type="EMBL" id="ABN90268.1"/>
    </source>
</evidence>
<reference evidence="2 3" key="1">
    <citation type="submission" date="2007-02" db="EMBL/GenBank/DDBJ databases">
        <authorList>
            <person name="DeShazer D."/>
            <person name="Woods D.E."/>
            <person name="Nierman W.C."/>
        </authorList>
    </citation>
    <scope>NUCLEOTIDE SEQUENCE [LARGE SCALE GENOMIC DNA]</scope>
    <source>
        <strain evidence="2 3">1106a</strain>
    </source>
</reference>
<protein>
    <submittedName>
        <fullName evidence="2">Uncharacterized protein</fullName>
    </submittedName>
</protein>
<evidence type="ECO:0000313" key="3">
    <source>
        <dbReference type="Proteomes" id="UP000006738"/>
    </source>
</evidence>
<evidence type="ECO:0000256" key="1">
    <source>
        <dbReference type="SAM" id="MobiDB-lite"/>
    </source>
</evidence>
<sequence>MRRAGHRGGAERQAESHGSLRRARANAERLVEPRLRPRSSAASRRRTG</sequence>
<dbReference type="HOGENOM" id="CLU_3150407_0_0_4"/>
<proteinExistence type="predicted"/>
<gene>
    <name evidence="2" type="ordered locus">BURPS1106A_0071</name>
</gene>
<dbReference type="EMBL" id="CP000572">
    <property type="protein sequence ID" value="ABN90268.1"/>
    <property type="molecule type" value="Genomic_DNA"/>
</dbReference>
<dbReference type="AlphaFoldDB" id="A3NPT5"/>
<dbReference type="KEGG" id="bpl:BURPS1106A_0071"/>
<dbReference type="Proteomes" id="UP000006738">
    <property type="component" value="Chromosome I"/>
</dbReference>
<accession>A3NPT5</accession>